<dbReference type="InterPro" id="IPR050736">
    <property type="entry name" value="Sensor_HK_Regulatory"/>
</dbReference>
<dbReference type="PANTHER" id="PTHR43711">
    <property type="entry name" value="TWO-COMPONENT HISTIDINE KINASE"/>
    <property type="match status" value="1"/>
</dbReference>
<dbReference type="STRING" id="1802397.A3J43_00135"/>
<dbReference type="Proteomes" id="UP000176604">
    <property type="component" value="Unassembled WGS sequence"/>
</dbReference>
<dbReference type="Pfam" id="PF00512">
    <property type="entry name" value="HisKA"/>
    <property type="match status" value="1"/>
</dbReference>
<dbReference type="EC" id="2.7.13.3" evidence="2"/>
<comment type="catalytic activity">
    <reaction evidence="1">
        <text>ATP + protein L-histidine = ADP + protein N-phospho-L-histidine.</text>
        <dbReference type="EC" id="2.7.13.3"/>
    </reaction>
</comment>
<dbReference type="InterPro" id="IPR036890">
    <property type="entry name" value="HATPase_C_sf"/>
</dbReference>
<dbReference type="Pfam" id="PF02518">
    <property type="entry name" value="HATPase_c"/>
    <property type="match status" value="1"/>
</dbReference>
<dbReference type="GO" id="GO:0000155">
    <property type="term" value="F:phosphorelay sensor kinase activity"/>
    <property type="evidence" value="ECO:0007669"/>
    <property type="project" value="InterPro"/>
</dbReference>
<evidence type="ECO:0000256" key="4">
    <source>
        <dbReference type="ARBA" id="ARBA00022679"/>
    </source>
</evidence>
<evidence type="ECO:0000256" key="6">
    <source>
        <dbReference type="ARBA" id="ARBA00023012"/>
    </source>
</evidence>
<evidence type="ECO:0000259" key="7">
    <source>
        <dbReference type="PROSITE" id="PS50109"/>
    </source>
</evidence>
<reference evidence="8 9" key="1">
    <citation type="journal article" date="2016" name="Nat. Commun.">
        <title>Thousands of microbial genomes shed light on interconnected biogeochemical processes in an aquifer system.</title>
        <authorList>
            <person name="Anantharaman K."/>
            <person name="Brown C.T."/>
            <person name="Hug L.A."/>
            <person name="Sharon I."/>
            <person name="Castelle C.J."/>
            <person name="Probst A.J."/>
            <person name="Thomas B.C."/>
            <person name="Singh A."/>
            <person name="Wilkins M.J."/>
            <person name="Karaoz U."/>
            <person name="Brodie E.L."/>
            <person name="Williams K.H."/>
            <person name="Hubbard S.S."/>
            <person name="Banfield J.F."/>
        </authorList>
    </citation>
    <scope>NUCLEOTIDE SEQUENCE [LARGE SCALE GENOMIC DNA]</scope>
</reference>
<dbReference type="CDD" id="cd00082">
    <property type="entry name" value="HisKA"/>
    <property type="match status" value="1"/>
</dbReference>
<dbReference type="SMART" id="SM00388">
    <property type="entry name" value="HisKA"/>
    <property type="match status" value="1"/>
</dbReference>
<dbReference type="InterPro" id="IPR003594">
    <property type="entry name" value="HATPase_dom"/>
</dbReference>
<keyword evidence="4" id="KW-0808">Transferase</keyword>
<dbReference type="AlphaFoldDB" id="A0A1F7UFZ4"/>
<dbReference type="FunFam" id="3.30.565.10:FF:000006">
    <property type="entry name" value="Sensor histidine kinase WalK"/>
    <property type="match status" value="1"/>
</dbReference>
<dbReference type="SMART" id="SM00387">
    <property type="entry name" value="HATPase_c"/>
    <property type="match status" value="1"/>
</dbReference>
<dbReference type="PROSITE" id="PS50109">
    <property type="entry name" value="HIS_KIN"/>
    <property type="match status" value="1"/>
</dbReference>
<dbReference type="SUPFAM" id="SSF55874">
    <property type="entry name" value="ATPase domain of HSP90 chaperone/DNA topoisomerase II/histidine kinase"/>
    <property type="match status" value="1"/>
</dbReference>
<dbReference type="InterPro" id="IPR003661">
    <property type="entry name" value="HisK_dim/P_dom"/>
</dbReference>
<evidence type="ECO:0000256" key="3">
    <source>
        <dbReference type="ARBA" id="ARBA00022553"/>
    </source>
</evidence>
<dbReference type="InterPro" id="IPR004358">
    <property type="entry name" value="Sig_transdc_His_kin-like_C"/>
</dbReference>
<evidence type="ECO:0000256" key="2">
    <source>
        <dbReference type="ARBA" id="ARBA00012438"/>
    </source>
</evidence>
<organism evidence="8 9">
    <name type="scientific">Candidatus Uhrbacteria bacterium RIFCSPHIGHO2_12_FULL_54_23</name>
    <dbReference type="NCBI Taxonomy" id="1802397"/>
    <lineage>
        <taxon>Bacteria</taxon>
        <taxon>Candidatus Uhriibacteriota</taxon>
    </lineage>
</organism>
<feature type="domain" description="Histidine kinase" evidence="7">
    <location>
        <begin position="14"/>
        <end position="234"/>
    </location>
</feature>
<dbReference type="InterPro" id="IPR005467">
    <property type="entry name" value="His_kinase_dom"/>
</dbReference>
<comment type="caution">
    <text evidence="8">The sequence shown here is derived from an EMBL/GenBank/DDBJ whole genome shotgun (WGS) entry which is preliminary data.</text>
</comment>
<dbReference type="PANTHER" id="PTHR43711:SF1">
    <property type="entry name" value="HISTIDINE KINASE 1"/>
    <property type="match status" value="1"/>
</dbReference>
<dbReference type="CDD" id="cd00075">
    <property type="entry name" value="HATPase"/>
    <property type="match status" value="1"/>
</dbReference>
<name>A0A1F7UFZ4_9BACT</name>
<evidence type="ECO:0000313" key="9">
    <source>
        <dbReference type="Proteomes" id="UP000176604"/>
    </source>
</evidence>
<sequence>MAKASRMKFDFITIASHQLRTPLSAMKWFLEMLLSGSGGKLTRRQHDFINEIYQSNERMIRLVNDLLIVSRIAQGTLKVVCRPFTLQTLLWGVMKELKPLTDAANITVVTKFDVTARTEINGDEDKVRQVVRTILDNAIRYMIHGGLIIVKCVATLTSVTIQIQDTGVGIPAQERARVFQQFYRGSNVVRMRTDGSGLGLYIAKAIVEASRGTIGVSSAEGKGSLFSVTLPLDCAVPKKQKIEKTKKQLIF</sequence>
<dbReference type="PRINTS" id="PR00344">
    <property type="entry name" value="BCTRLSENSOR"/>
</dbReference>
<keyword evidence="3" id="KW-0597">Phosphoprotein</keyword>
<proteinExistence type="predicted"/>
<evidence type="ECO:0000256" key="1">
    <source>
        <dbReference type="ARBA" id="ARBA00000085"/>
    </source>
</evidence>
<dbReference type="Gene3D" id="3.30.565.10">
    <property type="entry name" value="Histidine kinase-like ATPase, C-terminal domain"/>
    <property type="match status" value="1"/>
</dbReference>
<protein>
    <recommendedName>
        <fullName evidence="2">histidine kinase</fullName>
        <ecNumber evidence="2">2.7.13.3</ecNumber>
    </recommendedName>
</protein>
<keyword evidence="5" id="KW-0418">Kinase</keyword>
<dbReference type="EMBL" id="MGEF01000064">
    <property type="protein sequence ID" value="OGL77179.1"/>
    <property type="molecule type" value="Genomic_DNA"/>
</dbReference>
<evidence type="ECO:0000313" key="8">
    <source>
        <dbReference type="EMBL" id="OGL77179.1"/>
    </source>
</evidence>
<keyword evidence="6" id="KW-0902">Two-component regulatory system</keyword>
<dbReference type="Gene3D" id="1.10.287.130">
    <property type="match status" value="1"/>
</dbReference>
<evidence type="ECO:0000256" key="5">
    <source>
        <dbReference type="ARBA" id="ARBA00022777"/>
    </source>
</evidence>
<dbReference type="SUPFAM" id="SSF47384">
    <property type="entry name" value="Homodimeric domain of signal transducing histidine kinase"/>
    <property type="match status" value="1"/>
</dbReference>
<gene>
    <name evidence="8" type="ORF">A3J43_00135</name>
</gene>
<accession>A0A1F7UFZ4</accession>
<dbReference type="InterPro" id="IPR036097">
    <property type="entry name" value="HisK_dim/P_sf"/>
</dbReference>